<dbReference type="InterPro" id="IPR024079">
    <property type="entry name" value="MetalloPept_cat_dom_sf"/>
</dbReference>
<dbReference type="SUPFAM" id="SSF55486">
    <property type="entry name" value="Metalloproteases ('zincins'), catalytic domain"/>
    <property type="match status" value="1"/>
</dbReference>
<dbReference type="GO" id="GO:0008270">
    <property type="term" value="F:zinc ion binding"/>
    <property type="evidence" value="ECO:0007669"/>
    <property type="project" value="UniProtKB-UniRule"/>
</dbReference>
<dbReference type="Proteomes" id="UP000075901">
    <property type="component" value="Unassembled WGS sequence"/>
</dbReference>
<evidence type="ECO:0000259" key="3">
    <source>
        <dbReference type="PROSITE" id="PS51864"/>
    </source>
</evidence>
<name>A0A182SD66_9DIPT</name>
<evidence type="ECO:0000256" key="2">
    <source>
        <dbReference type="RuleBase" id="RU361183"/>
    </source>
</evidence>
<feature type="signal peptide" evidence="2">
    <location>
        <begin position="1"/>
        <end position="24"/>
    </location>
</feature>
<keyword evidence="1" id="KW-1015">Disulfide bond</keyword>
<feature type="domain" description="Peptidase M12A" evidence="3">
    <location>
        <begin position="77"/>
        <end position="282"/>
    </location>
</feature>
<dbReference type="PRINTS" id="PR00480">
    <property type="entry name" value="ASTACIN"/>
</dbReference>
<keyword evidence="1 2" id="KW-0482">Metalloprotease</keyword>
<reference evidence="4" key="2">
    <citation type="submission" date="2020-05" db="UniProtKB">
        <authorList>
            <consortium name="EnsemblMetazoa"/>
        </authorList>
    </citation>
    <scope>IDENTIFICATION</scope>
    <source>
        <strain evidence="4">maculatus3</strain>
    </source>
</reference>
<comment type="cofactor">
    <cofactor evidence="1 2">
        <name>Zn(2+)</name>
        <dbReference type="ChEBI" id="CHEBI:29105"/>
    </cofactor>
    <text evidence="1 2">Binds 1 zinc ion per subunit.</text>
</comment>
<dbReference type="VEuPathDB" id="VectorBase:AMAM004406"/>
<feature type="disulfide bond" evidence="1">
    <location>
        <begin position="142"/>
        <end position="164"/>
    </location>
</feature>
<accession>A0A182SD66</accession>
<keyword evidence="1 2" id="KW-0378">Hydrolase</keyword>
<feature type="chain" id="PRO_5007951108" description="Metalloendopeptidase" evidence="2">
    <location>
        <begin position="25"/>
        <end position="283"/>
    </location>
</feature>
<feature type="binding site" evidence="1">
    <location>
        <position position="183"/>
    </location>
    <ligand>
        <name>Zn(2+)</name>
        <dbReference type="ChEBI" id="CHEBI:29105"/>
        <note>catalytic</note>
    </ligand>
</feature>
<comment type="caution">
    <text evidence="1">Lacks conserved residue(s) required for the propagation of feature annotation.</text>
</comment>
<keyword evidence="5" id="KW-1185">Reference proteome</keyword>
<feature type="binding site" evidence="1">
    <location>
        <position position="173"/>
    </location>
    <ligand>
        <name>Zn(2+)</name>
        <dbReference type="ChEBI" id="CHEBI:29105"/>
        <note>catalytic</note>
    </ligand>
</feature>
<evidence type="ECO:0000313" key="5">
    <source>
        <dbReference type="Proteomes" id="UP000075901"/>
    </source>
</evidence>
<dbReference type="PANTHER" id="PTHR10127:SF883">
    <property type="entry name" value="ZINC METALLOPROTEINASE NAS-8"/>
    <property type="match status" value="1"/>
</dbReference>
<dbReference type="InterPro" id="IPR006026">
    <property type="entry name" value="Peptidase_Metallo"/>
</dbReference>
<dbReference type="EnsemblMetazoa" id="AMAM004406-RA">
    <property type="protein sequence ID" value="AMAM004406-PA"/>
    <property type="gene ID" value="AMAM004406"/>
</dbReference>
<proteinExistence type="predicted"/>
<dbReference type="SMART" id="SM00235">
    <property type="entry name" value="ZnMc"/>
    <property type="match status" value="1"/>
</dbReference>
<dbReference type="InterPro" id="IPR034035">
    <property type="entry name" value="Astacin-like_dom"/>
</dbReference>
<sequence>MTFKPLNYLVQLAIGLCLVQLSLGLDLSRYTKPSKEVGIRVKSYDPKKTPGYAHELGFGHYYQGDILLRTSKGGRLAVTHPLKFDLWVNGIVPYVIRANFTAAETQTLEDAFAQYAAKTCIRFVPRTDELQYITITNRPEGCYSYVGRSPDPMQNQLNLQTPGCMRQVGTPVHEMMHTLGFLHEQSRPDRDDYIEIFTENLAPEYQNPEFIEVNFGRYDGPDGTVYGLPYNYGSVMHYSRLAGAASIASPVLTNKQPFFGDFGSEAGLTDLDVQQLNARYCSE</sequence>
<keyword evidence="1 2" id="KW-0479">Metal-binding</keyword>
<dbReference type="InterPro" id="IPR001506">
    <property type="entry name" value="Peptidase_M12A"/>
</dbReference>
<feature type="active site" evidence="1">
    <location>
        <position position="174"/>
    </location>
</feature>
<dbReference type="CDD" id="cd04280">
    <property type="entry name" value="ZnMc_astacin_like"/>
    <property type="match status" value="1"/>
</dbReference>
<evidence type="ECO:0000313" key="4">
    <source>
        <dbReference type="EnsemblMetazoa" id="AMAM004406-PA"/>
    </source>
</evidence>
<protein>
    <recommendedName>
        <fullName evidence="2">Metalloendopeptidase</fullName>
        <ecNumber evidence="2">3.4.24.-</ecNumber>
    </recommendedName>
</protein>
<feature type="binding site" evidence="1">
    <location>
        <position position="177"/>
    </location>
    <ligand>
        <name>Zn(2+)</name>
        <dbReference type="ChEBI" id="CHEBI:29105"/>
        <note>catalytic</note>
    </ligand>
</feature>
<dbReference type="Pfam" id="PF01400">
    <property type="entry name" value="Astacin"/>
    <property type="match status" value="1"/>
</dbReference>
<reference evidence="5" key="1">
    <citation type="submission" date="2013-09" db="EMBL/GenBank/DDBJ databases">
        <title>The Genome Sequence of Anopheles maculatus species B.</title>
        <authorList>
            <consortium name="The Broad Institute Genomics Platform"/>
            <person name="Neafsey D.E."/>
            <person name="Besansky N."/>
            <person name="Howell P."/>
            <person name="Walton C."/>
            <person name="Young S.K."/>
            <person name="Zeng Q."/>
            <person name="Gargeya S."/>
            <person name="Fitzgerald M."/>
            <person name="Haas B."/>
            <person name="Abouelleil A."/>
            <person name="Allen A.W."/>
            <person name="Alvarado L."/>
            <person name="Arachchi H.M."/>
            <person name="Berlin A.M."/>
            <person name="Chapman S.B."/>
            <person name="Gainer-Dewar J."/>
            <person name="Goldberg J."/>
            <person name="Griggs A."/>
            <person name="Gujja S."/>
            <person name="Hansen M."/>
            <person name="Howarth C."/>
            <person name="Imamovic A."/>
            <person name="Ireland A."/>
            <person name="Larimer J."/>
            <person name="McCowan C."/>
            <person name="Murphy C."/>
            <person name="Pearson M."/>
            <person name="Poon T.W."/>
            <person name="Priest M."/>
            <person name="Roberts A."/>
            <person name="Saif S."/>
            <person name="Shea T."/>
            <person name="Sisk P."/>
            <person name="Sykes S."/>
            <person name="Wortman J."/>
            <person name="Nusbaum C."/>
            <person name="Birren B."/>
        </authorList>
    </citation>
    <scope>NUCLEOTIDE SEQUENCE [LARGE SCALE GENOMIC DNA]</scope>
    <source>
        <strain evidence="5">maculatus3</strain>
    </source>
</reference>
<dbReference type="EC" id="3.4.24.-" evidence="2"/>
<organism evidence="4 5">
    <name type="scientific">Anopheles maculatus</name>
    <dbReference type="NCBI Taxonomy" id="74869"/>
    <lineage>
        <taxon>Eukaryota</taxon>
        <taxon>Metazoa</taxon>
        <taxon>Ecdysozoa</taxon>
        <taxon>Arthropoda</taxon>
        <taxon>Hexapoda</taxon>
        <taxon>Insecta</taxon>
        <taxon>Pterygota</taxon>
        <taxon>Neoptera</taxon>
        <taxon>Endopterygota</taxon>
        <taxon>Diptera</taxon>
        <taxon>Nematocera</taxon>
        <taxon>Culicoidea</taxon>
        <taxon>Culicidae</taxon>
        <taxon>Anophelinae</taxon>
        <taxon>Anopheles</taxon>
        <taxon>Anopheles maculatus group</taxon>
    </lineage>
</organism>
<dbReference type="GO" id="GO:0004222">
    <property type="term" value="F:metalloendopeptidase activity"/>
    <property type="evidence" value="ECO:0007669"/>
    <property type="project" value="UniProtKB-UniRule"/>
</dbReference>
<keyword evidence="1 2" id="KW-0862">Zinc</keyword>
<dbReference type="PANTHER" id="PTHR10127">
    <property type="entry name" value="DISCOIDIN, CUB, EGF, LAMININ , AND ZINC METALLOPROTEASE DOMAIN CONTAINING"/>
    <property type="match status" value="1"/>
</dbReference>
<dbReference type="PROSITE" id="PS51864">
    <property type="entry name" value="ASTACIN"/>
    <property type="match status" value="1"/>
</dbReference>
<keyword evidence="1 2" id="KW-0645">Protease</keyword>
<dbReference type="AlphaFoldDB" id="A0A182SD66"/>
<evidence type="ECO:0000256" key="1">
    <source>
        <dbReference type="PROSITE-ProRule" id="PRU01211"/>
    </source>
</evidence>
<keyword evidence="2" id="KW-0732">Signal</keyword>
<dbReference type="GO" id="GO:0006508">
    <property type="term" value="P:proteolysis"/>
    <property type="evidence" value="ECO:0007669"/>
    <property type="project" value="UniProtKB-KW"/>
</dbReference>
<dbReference type="Gene3D" id="3.40.390.10">
    <property type="entry name" value="Collagenase (Catalytic Domain)"/>
    <property type="match status" value="1"/>
</dbReference>